<organism evidence="2 3">
    <name type="scientific">Thiothrix nivea (strain ATCC 35100 / DSM 5205 / JP2)</name>
    <dbReference type="NCBI Taxonomy" id="870187"/>
    <lineage>
        <taxon>Bacteria</taxon>
        <taxon>Pseudomonadati</taxon>
        <taxon>Pseudomonadota</taxon>
        <taxon>Gammaproteobacteria</taxon>
        <taxon>Thiotrichales</taxon>
        <taxon>Thiotrichaceae</taxon>
        <taxon>Thiothrix</taxon>
    </lineage>
</organism>
<keyword evidence="3" id="KW-1185">Reference proteome</keyword>
<dbReference type="InterPro" id="IPR010985">
    <property type="entry name" value="Ribbon_hlx_hlx"/>
</dbReference>
<accession>A0A656HD43</accession>
<protein>
    <recommendedName>
        <fullName evidence="1">Antitoxin FitA-like ribbon-helix-helix domain-containing protein</fullName>
    </recommendedName>
</protein>
<name>A0A656HD43_THINJ</name>
<dbReference type="EMBL" id="JH651384">
    <property type="protein sequence ID" value="EIJ34798.1"/>
    <property type="molecule type" value="Genomic_DNA"/>
</dbReference>
<dbReference type="SUPFAM" id="SSF47598">
    <property type="entry name" value="Ribbon-helix-helix"/>
    <property type="match status" value="1"/>
</dbReference>
<evidence type="ECO:0000259" key="1">
    <source>
        <dbReference type="Pfam" id="PF22513"/>
    </source>
</evidence>
<dbReference type="InterPro" id="IPR013321">
    <property type="entry name" value="Arc_rbn_hlx_hlx"/>
</dbReference>
<gene>
    <name evidence="2" type="ORF">Thini_2235</name>
</gene>
<sequence length="78" mass="9126">MPQLLIRNLEEETVNSLKRRAQINHRSLQAEVQWILENAAKIQPDNFWANASRIRARLQSTHQTFSDSAELVREDRDA</sequence>
<reference evidence="3" key="1">
    <citation type="journal article" date="2011" name="Stand. Genomic Sci.">
        <title>Genome sequence of the filamentous, gliding Thiothrix nivea neotype strain (JP2(T)).</title>
        <authorList>
            <person name="Lapidus A."/>
            <person name="Nolan M."/>
            <person name="Lucas S."/>
            <person name="Glavina Del Rio T."/>
            <person name="Tice H."/>
            <person name="Cheng J.F."/>
            <person name="Tapia R."/>
            <person name="Han C."/>
            <person name="Goodwin L."/>
            <person name="Pitluck S."/>
            <person name="Liolios K."/>
            <person name="Pagani I."/>
            <person name="Ivanova N."/>
            <person name="Huntemann M."/>
            <person name="Mavromatis K."/>
            <person name="Mikhailova N."/>
            <person name="Pati A."/>
            <person name="Chen A."/>
            <person name="Palaniappan K."/>
            <person name="Land M."/>
            <person name="Brambilla E.M."/>
            <person name="Rohde M."/>
            <person name="Abt B."/>
            <person name="Verbarg S."/>
            <person name="Goker M."/>
            <person name="Bristow J."/>
            <person name="Eisen J.A."/>
            <person name="Markowitz V."/>
            <person name="Hugenholtz P."/>
            <person name="Kyrpides N.C."/>
            <person name="Klenk H.P."/>
            <person name="Woyke T."/>
        </authorList>
    </citation>
    <scope>NUCLEOTIDE SEQUENCE [LARGE SCALE GENOMIC DNA]</scope>
    <source>
        <strain evidence="3">ATCC 35100 / DSM 5205 / JP2</strain>
    </source>
</reference>
<dbReference type="GO" id="GO:0006355">
    <property type="term" value="P:regulation of DNA-templated transcription"/>
    <property type="evidence" value="ECO:0007669"/>
    <property type="project" value="InterPro"/>
</dbReference>
<proteinExistence type="predicted"/>
<evidence type="ECO:0000313" key="2">
    <source>
        <dbReference type="EMBL" id="EIJ34798.1"/>
    </source>
</evidence>
<dbReference type="RefSeq" id="WP_002708720.1">
    <property type="nucleotide sequence ID" value="NZ_JH651384.1"/>
</dbReference>
<feature type="domain" description="Antitoxin FitA-like ribbon-helix-helix" evidence="1">
    <location>
        <begin position="2"/>
        <end position="40"/>
    </location>
</feature>
<dbReference type="OrthoDB" id="2389872at2"/>
<dbReference type="InterPro" id="IPR053853">
    <property type="entry name" value="FitA-like_RHH"/>
</dbReference>
<dbReference type="Proteomes" id="UP000005317">
    <property type="component" value="Unassembled WGS sequence"/>
</dbReference>
<dbReference type="AlphaFoldDB" id="A0A656HD43"/>
<dbReference type="Pfam" id="PF22513">
    <property type="entry name" value="FitA-like_RHH"/>
    <property type="match status" value="1"/>
</dbReference>
<dbReference type="Gene3D" id="1.10.1220.10">
    <property type="entry name" value="Met repressor-like"/>
    <property type="match status" value="1"/>
</dbReference>
<evidence type="ECO:0000313" key="3">
    <source>
        <dbReference type="Proteomes" id="UP000005317"/>
    </source>
</evidence>